<proteinExistence type="predicted"/>
<name>A0A146F3V8_ASPKA</name>
<comment type="caution">
    <text evidence="2">The sequence shown here is derived from an EMBL/GenBank/DDBJ whole genome shotgun (WGS) entry which is preliminary data.</text>
</comment>
<dbReference type="AlphaFoldDB" id="A0A146F3V8"/>
<sequence>MPRKQKTKLMAHNEEEEKHRKWPGNDGEGGSGASIRSGAVTLPPVTSSCSISTCRWLNTILDAILLLSGSPYHLTELIFLGKFPGENTQVPNELMAGCDYRILGGDIAIGLNSKLEIGNKRMGNLEENMGALQEARADQIPQCVIFLVEGEDRRRRDAWREKLMVKTTQSSRSIHSMKNLDKGA</sequence>
<accession>A0A146F3V8</accession>
<feature type="region of interest" description="Disordered" evidence="1">
    <location>
        <begin position="1"/>
        <end position="37"/>
    </location>
</feature>
<evidence type="ECO:0000313" key="2">
    <source>
        <dbReference type="EMBL" id="GAT20509.1"/>
    </source>
</evidence>
<protein>
    <submittedName>
        <fullName evidence="2">TBC domain protein</fullName>
    </submittedName>
</protein>
<gene>
    <name evidence="2" type="ORF">RIB2604_00701940</name>
</gene>
<dbReference type="EMBL" id="BCWF01000007">
    <property type="protein sequence ID" value="GAT20509.1"/>
    <property type="molecule type" value="Genomic_DNA"/>
</dbReference>
<evidence type="ECO:0000256" key="1">
    <source>
        <dbReference type="SAM" id="MobiDB-lite"/>
    </source>
</evidence>
<reference evidence="3" key="2">
    <citation type="submission" date="2016-02" db="EMBL/GenBank/DDBJ databases">
        <title>Genome sequencing of Aspergillus luchuensis NBRC 4314.</title>
        <authorList>
            <person name="Yamada O."/>
        </authorList>
    </citation>
    <scope>NUCLEOTIDE SEQUENCE [LARGE SCALE GENOMIC DNA]</scope>
    <source>
        <strain evidence="3">RIB 2604</strain>
    </source>
</reference>
<dbReference type="Proteomes" id="UP000075230">
    <property type="component" value="Unassembled WGS sequence"/>
</dbReference>
<evidence type="ECO:0000313" key="3">
    <source>
        <dbReference type="Proteomes" id="UP000075230"/>
    </source>
</evidence>
<reference evidence="2 3" key="1">
    <citation type="journal article" date="2016" name="DNA Res.">
        <title>Genome sequence of Aspergillus luchuensis NBRC 4314.</title>
        <authorList>
            <person name="Yamada O."/>
            <person name="Machida M."/>
            <person name="Hosoyama A."/>
            <person name="Goto M."/>
            <person name="Takahashi T."/>
            <person name="Futagami T."/>
            <person name="Yamagata Y."/>
            <person name="Takeuchi M."/>
            <person name="Kobayashi T."/>
            <person name="Koike H."/>
            <person name="Abe K."/>
            <person name="Asai K."/>
            <person name="Arita M."/>
            <person name="Fujita N."/>
            <person name="Fukuda K."/>
            <person name="Higa K."/>
            <person name="Horikawa H."/>
            <person name="Ishikawa T."/>
            <person name="Jinno K."/>
            <person name="Kato Y."/>
            <person name="Kirimura K."/>
            <person name="Mizutani O."/>
            <person name="Nakasone K."/>
            <person name="Sano M."/>
            <person name="Shiraishi Y."/>
            <person name="Tsukahara M."/>
            <person name="Gomi K."/>
        </authorList>
    </citation>
    <scope>NUCLEOTIDE SEQUENCE [LARGE SCALE GENOMIC DNA]</scope>
    <source>
        <strain evidence="2 3">RIB 2604</strain>
    </source>
</reference>
<organism evidence="2 3">
    <name type="scientific">Aspergillus kawachii</name>
    <name type="common">White koji mold</name>
    <name type="synonym">Aspergillus awamori var. kawachi</name>
    <dbReference type="NCBI Taxonomy" id="1069201"/>
    <lineage>
        <taxon>Eukaryota</taxon>
        <taxon>Fungi</taxon>
        <taxon>Dikarya</taxon>
        <taxon>Ascomycota</taxon>
        <taxon>Pezizomycotina</taxon>
        <taxon>Eurotiomycetes</taxon>
        <taxon>Eurotiomycetidae</taxon>
        <taxon>Eurotiales</taxon>
        <taxon>Aspergillaceae</taxon>
        <taxon>Aspergillus</taxon>
        <taxon>Aspergillus subgen. Circumdati</taxon>
    </lineage>
</organism>